<proteinExistence type="predicted"/>
<accession>A0A2P2QV16</accession>
<feature type="transmembrane region" description="Helical" evidence="1">
    <location>
        <begin position="30"/>
        <end position="50"/>
    </location>
</feature>
<keyword evidence="1" id="KW-0472">Membrane</keyword>
<dbReference type="EMBL" id="GGEC01090323">
    <property type="protein sequence ID" value="MBX70807.1"/>
    <property type="molecule type" value="Transcribed_RNA"/>
</dbReference>
<keyword evidence="1" id="KW-1133">Transmembrane helix</keyword>
<organism evidence="2">
    <name type="scientific">Rhizophora mucronata</name>
    <name type="common">Asiatic mangrove</name>
    <dbReference type="NCBI Taxonomy" id="61149"/>
    <lineage>
        <taxon>Eukaryota</taxon>
        <taxon>Viridiplantae</taxon>
        <taxon>Streptophyta</taxon>
        <taxon>Embryophyta</taxon>
        <taxon>Tracheophyta</taxon>
        <taxon>Spermatophyta</taxon>
        <taxon>Magnoliopsida</taxon>
        <taxon>eudicotyledons</taxon>
        <taxon>Gunneridae</taxon>
        <taxon>Pentapetalae</taxon>
        <taxon>rosids</taxon>
        <taxon>fabids</taxon>
        <taxon>Malpighiales</taxon>
        <taxon>Rhizophoraceae</taxon>
        <taxon>Rhizophora</taxon>
    </lineage>
</organism>
<protein>
    <submittedName>
        <fullName evidence="2">Uncharacterized protein</fullName>
    </submittedName>
</protein>
<reference evidence="2" key="1">
    <citation type="submission" date="2018-02" db="EMBL/GenBank/DDBJ databases">
        <title>Rhizophora mucronata_Transcriptome.</title>
        <authorList>
            <person name="Meera S.P."/>
            <person name="Sreeshan A."/>
            <person name="Augustine A."/>
        </authorList>
    </citation>
    <scope>NUCLEOTIDE SEQUENCE</scope>
    <source>
        <tissue evidence="2">Leaf</tissue>
    </source>
</reference>
<keyword evidence="1" id="KW-0812">Transmembrane</keyword>
<sequence length="54" mass="5923">MQSILTVALSTSSGLHGCDLHIVGFGKGSHTVALSTLLLFLFHYYWNVLLMTEV</sequence>
<evidence type="ECO:0000256" key="1">
    <source>
        <dbReference type="SAM" id="Phobius"/>
    </source>
</evidence>
<evidence type="ECO:0000313" key="2">
    <source>
        <dbReference type="EMBL" id="MBX70807.1"/>
    </source>
</evidence>
<name>A0A2P2QV16_RHIMU</name>
<dbReference type="AlphaFoldDB" id="A0A2P2QV16"/>